<reference evidence="3 4" key="1">
    <citation type="submission" date="2018-04" db="EMBL/GenBank/DDBJ databases">
        <authorList>
            <person name="Vogel A."/>
        </authorList>
    </citation>
    <scope>NUCLEOTIDE SEQUENCE [LARGE SCALE GENOMIC DNA]</scope>
</reference>
<dbReference type="PANTHER" id="PTHR46890">
    <property type="entry name" value="NON-LTR RETROLELEMENT REVERSE TRANSCRIPTASE-LIKE PROTEIN-RELATED"/>
    <property type="match status" value="1"/>
</dbReference>
<dbReference type="OrthoDB" id="536206at2759"/>
<dbReference type="CDD" id="cd01650">
    <property type="entry name" value="RT_nLTR_like"/>
    <property type="match status" value="1"/>
</dbReference>
<accession>A0A484MNU7</accession>
<proteinExistence type="predicted"/>
<name>A0A484MNU7_9ASTE</name>
<dbReference type="Proteomes" id="UP000595140">
    <property type="component" value="Unassembled WGS sequence"/>
</dbReference>
<dbReference type="InterPro" id="IPR043502">
    <property type="entry name" value="DNA/RNA_pol_sf"/>
</dbReference>
<dbReference type="Pfam" id="PF00078">
    <property type="entry name" value="RVT_1"/>
    <property type="match status" value="1"/>
</dbReference>
<evidence type="ECO:0000313" key="3">
    <source>
        <dbReference type="EMBL" id="VFQ89738.1"/>
    </source>
</evidence>
<feature type="domain" description="Reverse transcriptase" evidence="2">
    <location>
        <begin position="300"/>
        <end position="550"/>
    </location>
</feature>
<gene>
    <name evidence="3" type="ORF">CCAM_LOCUS31514</name>
</gene>
<dbReference type="PANTHER" id="PTHR46890:SF28">
    <property type="entry name" value="REVERSE TRANSCRIPTASE DOMAIN-CONTAINING PROTEIN"/>
    <property type="match status" value="1"/>
</dbReference>
<dbReference type="InterPro" id="IPR000477">
    <property type="entry name" value="RT_dom"/>
</dbReference>
<feature type="compositionally biased region" description="Basic and acidic residues" evidence="1">
    <location>
        <begin position="172"/>
        <end position="182"/>
    </location>
</feature>
<evidence type="ECO:0000313" key="4">
    <source>
        <dbReference type="Proteomes" id="UP000595140"/>
    </source>
</evidence>
<dbReference type="PROSITE" id="PS50878">
    <property type="entry name" value="RT_POL"/>
    <property type="match status" value="1"/>
</dbReference>
<organism evidence="3 4">
    <name type="scientific">Cuscuta campestris</name>
    <dbReference type="NCBI Taxonomy" id="132261"/>
    <lineage>
        <taxon>Eukaryota</taxon>
        <taxon>Viridiplantae</taxon>
        <taxon>Streptophyta</taxon>
        <taxon>Embryophyta</taxon>
        <taxon>Tracheophyta</taxon>
        <taxon>Spermatophyta</taxon>
        <taxon>Magnoliopsida</taxon>
        <taxon>eudicotyledons</taxon>
        <taxon>Gunneridae</taxon>
        <taxon>Pentapetalae</taxon>
        <taxon>asterids</taxon>
        <taxon>lamiids</taxon>
        <taxon>Solanales</taxon>
        <taxon>Convolvulaceae</taxon>
        <taxon>Cuscuteae</taxon>
        <taxon>Cuscuta</taxon>
        <taxon>Cuscuta subgen. Grammica</taxon>
        <taxon>Cuscuta sect. Cleistogrammica</taxon>
    </lineage>
</organism>
<dbReference type="AlphaFoldDB" id="A0A484MNU7"/>
<evidence type="ECO:0000256" key="1">
    <source>
        <dbReference type="SAM" id="MobiDB-lite"/>
    </source>
</evidence>
<sequence length="559" mass="63190">MRCFKRYEWKLGSFAMKISKWTPNFDPRYESPLLPICVAIKNLPIHLHDSKSLLDIAQVFGKPIKLDATTENFGRPSLARVCVEVDISLPQITKFCVQNGDIPLFLNAYYENVPHFCHECRGVGRHNLGCNLFPSPTPLNQASVQKKPAPSPKNPAPVPKNPAPVSKNSAHPPDRNFLPEKTAERFHYKAINKVTTGGSSQDGKWTSTQEETQLIFYNHFQNLYQHVPTMPNDTFINNVPTLITPEDNFLLSKLPQEDEVKAAVWSLNSDSAAGPDGYNGHFYKHCWKWIREDVTKATQEFFLGIKMPKQMALSTIILIPKKENPSHCEDFRPICLSNFAAKIIPKIIATRLGIILPKLISMEQGGFVKGRSINEQVLIAHEMIHGINHNTRGVMDRFGFDKKFQSLIHNTLQATLLSISLNGHSTKPFKTGRGLKQGDPLSPLLFILAAEGFSRTLNSHMNSGKLEPYRMGRNHMHIHHLAYAEDLIVFLNGGKQNLTRFTNFLKSYEETSGQMVNLQKCNFYNPCLVKTQLGIHFTNATSARRFGIILRNYLESTEV</sequence>
<feature type="compositionally biased region" description="Pro residues" evidence="1">
    <location>
        <begin position="149"/>
        <end position="162"/>
    </location>
</feature>
<dbReference type="EMBL" id="OOIL02003847">
    <property type="protein sequence ID" value="VFQ89738.1"/>
    <property type="molecule type" value="Genomic_DNA"/>
</dbReference>
<dbReference type="InterPro" id="IPR052343">
    <property type="entry name" value="Retrotransposon-Effector_Assoc"/>
</dbReference>
<feature type="region of interest" description="Disordered" evidence="1">
    <location>
        <begin position="139"/>
        <end position="182"/>
    </location>
</feature>
<keyword evidence="4" id="KW-1185">Reference proteome</keyword>
<protein>
    <recommendedName>
        <fullName evidence="2">Reverse transcriptase domain-containing protein</fullName>
    </recommendedName>
</protein>
<evidence type="ECO:0000259" key="2">
    <source>
        <dbReference type="PROSITE" id="PS50878"/>
    </source>
</evidence>
<dbReference type="SUPFAM" id="SSF56672">
    <property type="entry name" value="DNA/RNA polymerases"/>
    <property type="match status" value="1"/>
</dbReference>